<proteinExistence type="inferred from homology"/>
<gene>
    <name evidence="4" type="ORF">IFM89_015620</name>
</gene>
<evidence type="ECO:0000256" key="2">
    <source>
        <dbReference type="ARBA" id="ARBA00023157"/>
    </source>
</evidence>
<evidence type="ECO:0000313" key="4">
    <source>
        <dbReference type="EMBL" id="KAF9609365.1"/>
    </source>
</evidence>
<sequence length="133" mass="15198">MTEYGRIYNDIAENHMRFQIFNANVEFIYTFNKNGGRSYVLSVNEYADQTNEEFIASRNGQKKSAKQRSLSTFRYENVITLSSTLDWRMKGAVTPIKNQGKCGCCWAFSAVAATEVARTKVVKEVSWKMPSNL</sequence>
<reference evidence="4 5" key="1">
    <citation type="submission" date="2020-10" db="EMBL/GenBank/DDBJ databases">
        <title>The Coptis chinensis genome and diversification of protoberbering-type alkaloids.</title>
        <authorList>
            <person name="Wang B."/>
            <person name="Shu S."/>
            <person name="Song C."/>
            <person name="Liu Y."/>
        </authorList>
    </citation>
    <scope>NUCLEOTIDE SEQUENCE [LARGE SCALE GENOMIC DNA]</scope>
    <source>
        <strain evidence="4">HL-2020</strain>
        <tissue evidence="4">Leaf</tissue>
    </source>
</reference>
<feature type="domain" description="Cathepsin propeptide inhibitor" evidence="3">
    <location>
        <begin position="1"/>
        <end position="54"/>
    </location>
</feature>
<dbReference type="InterPro" id="IPR013201">
    <property type="entry name" value="Prot_inhib_I29"/>
</dbReference>
<dbReference type="InterPro" id="IPR038765">
    <property type="entry name" value="Papain-like_cys_pep_sf"/>
</dbReference>
<dbReference type="SUPFAM" id="SSF54001">
    <property type="entry name" value="Cysteine proteinases"/>
    <property type="match status" value="1"/>
</dbReference>
<comment type="caution">
    <text evidence="4">The sequence shown here is derived from an EMBL/GenBank/DDBJ whole genome shotgun (WGS) entry which is preliminary data.</text>
</comment>
<evidence type="ECO:0000256" key="1">
    <source>
        <dbReference type="ARBA" id="ARBA00008455"/>
    </source>
</evidence>
<dbReference type="GO" id="GO:0006508">
    <property type="term" value="P:proteolysis"/>
    <property type="evidence" value="ECO:0007669"/>
    <property type="project" value="InterPro"/>
</dbReference>
<dbReference type="AlphaFoldDB" id="A0A835HYP7"/>
<dbReference type="PROSITE" id="PS00139">
    <property type="entry name" value="THIOL_PROTEASE_CYS"/>
    <property type="match status" value="1"/>
</dbReference>
<dbReference type="Pfam" id="PF08246">
    <property type="entry name" value="Inhibitor_I29"/>
    <property type="match status" value="1"/>
</dbReference>
<dbReference type="OrthoDB" id="10253408at2759"/>
<organism evidence="4 5">
    <name type="scientific">Coptis chinensis</name>
    <dbReference type="NCBI Taxonomy" id="261450"/>
    <lineage>
        <taxon>Eukaryota</taxon>
        <taxon>Viridiplantae</taxon>
        <taxon>Streptophyta</taxon>
        <taxon>Embryophyta</taxon>
        <taxon>Tracheophyta</taxon>
        <taxon>Spermatophyta</taxon>
        <taxon>Magnoliopsida</taxon>
        <taxon>Ranunculales</taxon>
        <taxon>Ranunculaceae</taxon>
        <taxon>Coptidoideae</taxon>
        <taxon>Coptis</taxon>
    </lineage>
</organism>
<dbReference type="InterPro" id="IPR013128">
    <property type="entry name" value="Peptidase_C1A"/>
</dbReference>
<name>A0A835HYP7_9MAGN</name>
<dbReference type="Pfam" id="PF00112">
    <property type="entry name" value="Peptidase_C1"/>
    <property type="match status" value="1"/>
</dbReference>
<dbReference type="Proteomes" id="UP000631114">
    <property type="component" value="Unassembled WGS sequence"/>
</dbReference>
<evidence type="ECO:0000313" key="5">
    <source>
        <dbReference type="Proteomes" id="UP000631114"/>
    </source>
</evidence>
<accession>A0A835HYP7</accession>
<dbReference type="GO" id="GO:0008234">
    <property type="term" value="F:cysteine-type peptidase activity"/>
    <property type="evidence" value="ECO:0007669"/>
    <property type="project" value="InterPro"/>
</dbReference>
<dbReference type="Gene3D" id="3.90.70.10">
    <property type="entry name" value="Cysteine proteinases"/>
    <property type="match status" value="1"/>
</dbReference>
<dbReference type="PANTHER" id="PTHR12411">
    <property type="entry name" value="CYSTEINE PROTEASE FAMILY C1-RELATED"/>
    <property type="match status" value="1"/>
</dbReference>
<comment type="similarity">
    <text evidence="1">Belongs to the peptidase C1 family.</text>
</comment>
<protein>
    <recommendedName>
        <fullName evidence="3">Cathepsin propeptide inhibitor domain-containing protein</fullName>
    </recommendedName>
</protein>
<dbReference type="InterPro" id="IPR000169">
    <property type="entry name" value="Pept_cys_AS"/>
</dbReference>
<dbReference type="EMBL" id="JADFTS010000004">
    <property type="protein sequence ID" value="KAF9609365.1"/>
    <property type="molecule type" value="Genomic_DNA"/>
</dbReference>
<keyword evidence="5" id="KW-1185">Reference proteome</keyword>
<keyword evidence="2" id="KW-1015">Disulfide bond</keyword>
<evidence type="ECO:0000259" key="3">
    <source>
        <dbReference type="SMART" id="SM00848"/>
    </source>
</evidence>
<dbReference type="InterPro" id="IPR000668">
    <property type="entry name" value="Peptidase_C1A_C"/>
</dbReference>
<dbReference type="SMART" id="SM00848">
    <property type="entry name" value="Inhibitor_I29"/>
    <property type="match status" value="1"/>
</dbReference>